<gene>
    <name evidence="1" type="ORF">CTI12_AA200810</name>
</gene>
<dbReference type="GO" id="GO:0008964">
    <property type="term" value="F:phosphoenolpyruvate carboxylase activity"/>
    <property type="evidence" value="ECO:0007669"/>
    <property type="project" value="InterPro"/>
</dbReference>
<dbReference type="GO" id="GO:0006099">
    <property type="term" value="P:tricarboxylic acid cycle"/>
    <property type="evidence" value="ECO:0007669"/>
    <property type="project" value="InterPro"/>
</dbReference>
<dbReference type="Pfam" id="PF00311">
    <property type="entry name" value="PEPcase"/>
    <property type="match status" value="1"/>
</dbReference>
<proteinExistence type="predicted"/>
<protein>
    <submittedName>
        <fullName evidence="1">Phosphoenolpyruvate carboxylase isoform 1</fullName>
    </submittedName>
</protein>
<dbReference type="PANTHER" id="PTHR30523:SF33">
    <property type="entry name" value="PHOSPHOENOLPYRUVATE CARBOXYLASE 3"/>
    <property type="match status" value="1"/>
</dbReference>
<dbReference type="Proteomes" id="UP000245207">
    <property type="component" value="Unassembled WGS sequence"/>
</dbReference>
<dbReference type="GO" id="GO:0009507">
    <property type="term" value="C:chloroplast"/>
    <property type="evidence" value="ECO:0007669"/>
    <property type="project" value="TreeGrafter"/>
</dbReference>
<keyword evidence="2" id="KW-1185">Reference proteome</keyword>
<dbReference type="GO" id="GO:0005829">
    <property type="term" value="C:cytosol"/>
    <property type="evidence" value="ECO:0007669"/>
    <property type="project" value="TreeGrafter"/>
</dbReference>
<reference evidence="1 2" key="1">
    <citation type="journal article" date="2018" name="Mol. Plant">
        <title>The genome of Artemisia annua provides insight into the evolution of Asteraceae family and artemisinin biosynthesis.</title>
        <authorList>
            <person name="Shen Q."/>
            <person name="Zhang L."/>
            <person name="Liao Z."/>
            <person name="Wang S."/>
            <person name="Yan T."/>
            <person name="Shi P."/>
            <person name="Liu M."/>
            <person name="Fu X."/>
            <person name="Pan Q."/>
            <person name="Wang Y."/>
            <person name="Lv Z."/>
            <person name="Lu X."/>
            <person name="Zhang F."/>
            <person name="Jiang W."/>
            <person name="Ma Y."/>
            <person name="Chen M."/>
            <person name="Hao X."/>
            <person name="Li L."/>
            <person name="Tang Y."/>
            <person name="Lv G."/>
            <person name="Zhou Y."/>
            <person name="Sun X."/>
            <person name="Brodelius P.E."/>
            <person name="Rose J.K.C."/>
            <person name="Tang K."/>
        </authorList>
    </citation>
    <scope>NUCLEOTIDE SEQUENCE [LARGE SCALE GENOMIC DNA]</scope>
    <source>
        <strain evidence="2">cv. Huhao1</strain>
        <tissue evidence="1">Leaf</tissue>
    </source>
</reference>
<sequence length="174" mass="19743">MADSWYMLIRCDLGEPNVEPTPITHDARGPTNTVLKSDLEDPMMQFKVHNCDLMNAMYKAFTRKLNDAPHQLVCVNADPPVIKPYNSYSDDAHPSKAKQKSFCSATLEHGMHPLILPKPESRQLMKDHATFSTKDYRSIVFQEPRFVEYFATPETEYGRMTLGTAHPKGSQPEA</sequence>
<dbReference type="PANTHER" id="PTHR30523">
    <property type="entry name" value="PHOSPHOENOLPYRUVATE CARBOXYLASE"/>
    <property type="match status" value="1"/>
</dbReference>
<dbReference type="GO" id="GO:0015977">
    <property type="term" value="P:carbon fixation"/>
    <property type="evidence" value="ECO:0007669"/>
    <property type="project" value="InterPro"/>
</dbReference>
<dbReference type="InterPro" id="IPR015813">
    <property type="entry name" value="Pyrv/PenolPyrv_kinase-like_dom"/>
</dbReference>
<keyword evidence="1" id="KW-0670">Pyruvate</keyword>
<comment type="caution">
    <text evidence="1">The sequence shown here is derived from an EMBL/GenBank/DDBJ whole genome shotgun (WGS) entry which is preliminary data.</text>
</comment>
<dbReference type="InterPro" id="IPR021135">
    <property type="entry name" value="PEP_COase"/>
</dbReference>
<dbReference type="GO" id="GO:0048366">
    <property type="term" value="P:leaf development"/>
    <property type="evidence" value="ECO:0007669"/>
    <property type="project" value="TreeGrafter"/>
</dbReference>
<dbReference type="EMBL" id="PKPP01001854">
    <property type="protein sequence ID" value="PWA79434.1"/>
    <property type="molecule type" value="Genomic_DNA"/>
</dbReference>
<dbReference type="SUPFAM" id="SSF51621">
    <property type="entry name" value="Phosphoenolpyruvate/pyruvate domain"/>
    <property type="match status" value="1"/>
</dbReference>
<dbReference type="GO" id="GO:0048046">
    <property type="term" value="C:apoplast"/>
    <property type="evidence" value="ECO:0007669"/>
    <property type="project" value="TreeGrafter"/>
</dbReference>
<evidence type="ECO:0000313" key="2">
    <source>
        <dbReference type="Proteomes" id="UP000245207"/>
    </source>
</evidence>
<dbReference type="AlphaFoldDB" id="A0A2U1P100"/>
<evidence type="ECO:0000313" key="1">
    <source>
        <dbReference type="EMBL" id="PWA79434.1"/>
    </source>
</evidence>
<organism evidence="1 2">
    <name type="scientific">Artemisia annua</name>
    <name type="common">Sweet wormwood</name>
    <dbReference type="NCBI Taxonomy" id="35608"/>
    <lineage>
        <taxon>Eukaryota</taxon>
        <taxon>Viridiplantae</taxon>
        <taxon>Streptophyta</taxon>
        <taxon>Embryophyta</taxon>
        <taxon>Tracheophyta</taxon>
        <taxon>Spermatophyta</taxon>
        <taxon>Magnoliopsida</taxon>
        <taxon>eudicotyledons</taxon>
        <taxon>Gunneridae</taxon>
        <taxon>Pentapetalae</taxon>
        <taxon>asterids</taxon>
        <taxon>campanulids</taxon>
        <taxon>Asterales</taxon>
        <taxon>Asteraceae</taxon>
        <taxon>Asteroideae</taxon>
        <taxon>Anthemideae</taxon>
        <taxon>Artemisiinae</taxon>
        <taxon>Artemisia</taxon>
    </lineage>
</organism>
<name>A0A2U1P100_ARTAN</name>
<accession>A0A2U1P100</accession>